<dbReference type="InterPro" id="IPR029052">
    <property type="entry name" value="Metallo-depent_PP-like"/>
</dbReference>
<dbReference type="EMBL" id="MK504444">
    <property type="protein sequence ID" value="QBJ03648.1"/>
    <property type="molecule type" value="Genomic_DNA"/>
</dbReference>
<protein>
    <submittedName>
        <fullName evidence="1">DNA polymerase</fullName>
    </submittedName>
</protein>
<evidence type="ECO:0000313" key="2">
    <source>
        <dbReference type="Proteomes" id="UP000309991"/>
    </source>
</evidence>
<keyword evidence="2" id="KW-1185">Reference proteome</keyword>
<name>A0A4Y5FGN4_9CAUD</name>
<dbReference type="Proteomes" id="UP000309991">
    <property type="component" value="Segment"/>
</dbReference>
<dbReference type="Gene3D" id="3.60.21.10">
    <property type="match status" value="1"/>
</dbReference>
<dbReference type="SUPFAM" id="SSF56300">
    <property type="entry name" value="Metallo-dependent phosphatases"/>
    <property type="match status" value="1"/>
</dbReference>
<sequence>MDRKIELAYILGELYKTYGYRVPVARVNEYLTQLGKSKSEKTNKQELIDLVQELDTVPELKAAYTQVRDDKVSLYDVLKKDINKMGTKTKKEWDHKVVTKISPSAVHQLEVSQYQRELKKDIRTGAMMTSLMNEVSDELKDTISSLPKETVPYVSPKKEKLAYIDVTSDMHIGALVNLPNNQYNWEIAQQRLMEHTRYAMSIAKSMGLSTIYEANIGDLVEQSYLHYSSSMNCEFPLATQVAKATGLVVKQLQLMQSEFHVVFSIIAGNHDRYSGDKSKEMFNDSVAYTVLSTVKLMQEAGQLKNVEVLDNSQNIYRSEFDVLGHHVLLTHGEALNRKKTDNVSRLGHEVQPDLVIAGHYHTFSTWQEEGHATVVVAASLKGTDQYATRNELGNAEAGQSAVILSENSNHPWVSTYYFNDVTKR</sequence>
<dbReference type="CDD" id="cd00838">
    <property type="entry name" value="MPP_superfamily"/>
    <property type="match status" value="1"/>
</dbReference>
<gene>
    <name evidence="1" type="ORF">UCC3521_0110</name>
</gene>
<evidence type="ECO:0000313" key="1">
    <source>
        <dbReference type="EMBL" id="QBJ03648.1"/>
    </source>
</evidence>
<organism evidence="1 2">
    <name type="scientific">Lactobacillus phage 3-521</name>
    <dbReference type="NCBI Taxonomy" id="2510943"/>
    <lineage>
        <taxon>Viruses</taxon>
        <taxon>Duplodnaviria</taxon>
        <taxon>Heunggongvirae</taxon>
        <taxon>Uroviricota</taxon>
        <taxon>Caudoviricetes</taxon>
        <taxon>Herelleviridae</taxon>
        <taxon>Watanabevirus</taxon>
        <taxon>Watanabevirus wv3521</taxon>
    </lineage>
</organism>
<proteinExistence type="predicted"/>
<accession>A0A4Y5FGN4</accession>
<reference evidence="1 2" key="1">
    <citation type="submission" date="2019-02" db="EMBL/GenBank/DDBJ databases">
        <title>Isolation of virulent Lactobacillus brevis phages.</title>
        <authorList>
            <person name="Feyereisen M."/>
            <person name="Mahony J."/>
            <person name="O'Sullivan T."/>
            <person name="van Sinderen D."/>
        </authorList>
    </citation>
    <scope>NUCLEOTIDE SEQUENCE [LARGE SCALE GENOMIC DNA]</scope>
</reference>